<reference evidence="2 3" key="1">
    <citation type="submission" date="2019-01" db="EMBL/GenBank/DDBJ databases">
        <authorList>
            <person name="Li J."/>
        </authorList>
    </citation>
    <scope>NUCLEOTIDE SEQUENCE [LARGE SCALE GENOMIC DNA]</scope>
    <source>
        <strain evidence="2 3">CCUG 35506</strain>
    </source>
</reference>
<dbReference type="Proteomes" id="UP000292935">
    <property type="component" value="Unassembled WGS sequence"/>
</dbReference>
<comment type="caution">
    <text evidence="2">The sequence shown here is derived from an EMBL/GenBank/DDBJ whole genome shotgun (WGS) entry which is preliminary data.</text>
</comment>
<evidence type="ECO:0000313" key="3">
    <source>
        <dbReference type="Proteomes" id="UP000292935"/>
    </source>
</evidence>
<dbReference type="PANTHER" id="PTHR48098">
    <property type="entry name" value="ENTEROCHELIN ESTERASE-RELATED"/>
    <property type="match status" value="1"/>
</dbReference>
<name>A0A4Q2JRZ3_9MICO</name>
<organism evidence="2 3">
    <name type="scientific">Agromyces fucosus</name>
    <dbReference type="NCBI Taxonomy" id="41985"/>
    <lineage>
        <taxon>Bacteria</taxon>
        <taxon>Bacillati</taxon>
        <taxon>Actinomycetota</taxon>
        <taxon>Actinomycetes</taxon>
        <taxon>Micrococcales</taxon>
        <taxon>Microbacteriaceae</taxon>
        <taxon>Agromyces</taxon>
    </lineage>
</organism>
<evidence type="ECO:0000313" key="2">
    <source>
        <dbReference type="EMBL" id="RXZ49247.1"/>
    </source>
</evidence>
<dbReference type="SUPFAM" id="SSF53474">
    <property type="entry name" value="alpha/beta-Hydrolases"/>
    <property type="match status" value="1"/>
</dbReference>
<feature type="transmembrane region" description="Helical" evidence="1">
    <location>
        <begin position="103"/>
        <end position="128"/>
    </location>
</feature>
<dbReference type="InterPro" id="IPR050583">
    <property type="entry name" value="Mycobacterial_A85_antigen"/>
</dbReference>
<proteinExistence type="predicted"/>
<dbReference type="InterPro" id="IPR029058">
    <property type="entry name" value="AB_hydrolase_fold"/>
</dbReference>
<dbReference type="EMBL" id="SDPO01000002">
    <property type="protein sequence ID" value="RXZ49247.1"/>
    <property type="molecule type" value="Genomic_DNA"/>
</dbReference>
<feature type="transmembrane region" description="Helical" evidence="1">
    <location>
        <begin position="140"/>
        <end position="160"/>
    </location>
</feature>
<evidence type="ECO:0000256" key="1">
    <source>
        <dbReference type="SAM" id="Phobius"/>
    </source>
</evidence>
<keyword evidence="3" id="KW-1185">Reference proteome</keyword>
<dbReference type="AlphaFoldDB" id="A0A4Q2JRZ3"/>
<dbReference type="Gene3D" id="3.40.50.1820">
    <property type="entry name" value="alpha/beta hydrolase"/>
    <property type="match status" value="1"/>
</dbReference>
<keyword evidence="1" id="KW-1133">Transmembrane helix</keyword>
<keyword evidence="1" id="KW-0812">Transmembrane</keyword>
<dbReference type="GO" id="GO:0016747">
    <property type="term" value="F:acyltransferase activity, transferring groups other than amino-acyl groups"/>
    <property type="evidence" value="ECO:0007669"/>
    <property type="project" value="TreeGrafter"/>
</dbReference>
<feature type="transmembrane region" description="Helical" evidence="1">
    <location>
        <begin position="77"/>
        <end position="96"/>
    </location>
</feature>
<feature type="transmembrane region" description="Helical" evidence="1">
    <location>
        <begin position="167"/>
        <end position="188"/>
    </location>
</feature>
<dbReference type="PANTHER" id="PTHR48098:SF1">
    <property type="entry name" value="DIACYLGLYCEROL ACYLTRANSFERASE_MYCOLYLTRANSFERASE AG85A"/>
    <property type="match status" value="1"/>
</dbReference>
<dbReference type="InterPro" id="IPR000801">
    <property type="entry name" value="Esterase-like"/>
</dbReference>
<dbReference type="Pfam" id="PF00756">
    <property type="entry name" value="Esterase"/>
    <property type="match status" value="1"/>
</dbReference>
<accession>A0A4Q2JRZ3</accession>
<sequence length="497" mass="52603">MTDSRRLGAATVAPMVLGIGRRRMPKTGECRKTTRCHHPTGGCRHERAHGRYAVPITTMAEGATVWDLIWELNVIDGPFVVAVYGLAALVFLYLLFRGPGWSWVLTVIVLLIVGSLIGVAVLWIGVNVLDAFGGPVDDSAWLWVPAAFAGITVAIWNLWYSRWWRKLIALLAIPLFSATAAFGVNAAYGLNPTLGSMFHISTADTIDPPVPDPATIADPAEPLYATWTPPPDMPETGEVGIVQGGVPNTVSGFEARPAQIYLPPAALVTDAPRLPLVVMMMGQPGDPDASFIGEVLDDFAADHDGLAPIALVIDQLGDPSADPLCLDSELGKVESYVMQDVVPWARQRLGVLQGATFTTVAGYSNGGGCAAYFGAKYPEVFGNLLAVSPVEYAGAENPDEVLAEIFGGDRFAYDLVKPANIMAAKAPYPDSAAVFTVGENDLAFVSGTERLADAATAAAMQTTLFLVPGADHDVMALTGGLEKGFDVLSPRLGLSAP</sequence>
<keyword evidence="1" id="KW-0472">Membrane</keyword>
<gene>
    <name evidence="2" type="ORF">ESP57_09990</name>
</gene>
<dbReference type="OrthoDB" id="3723842at2"/>
<protein>
    <submittedName>
        <fullName evidence="2">Esterase</fullName>
    </submittedName>
</protein>